<evidence type="ECO:0000256" key="1">
    <source>
        <dbReference type="SAM" id="MobiDB-lite"/>
    </source>
</evidence>
<reference evidence="2 3" key="1">
    <citation type="submission" date="2024-03" db="EMBL/GenBank/DDBJ databases">
        <title>A high-quality draft genome sequence of Diaporthe vaccinii, a causative agent of upright dieback and viscid rot disease in cranberry plants.</title>
        <authorList>
            <person name="Sarrasin M."/>
            <person name="Lang B.F."/>
            <person name="Burger G."/>
        </authorList>
    </citation>
    <scope>NUCLEOTIDE SEQUENCE [LARGE SCALE GENOMIC DNA]</scope>
    <source>
        <strain evidence="2 3">IS7</strain>
    </source>
</reference>
<dbReference type="Proteomes" id="UP001600888">
    <property type="component" value="Unassembled WGS sequence"/>
</dbReference>
<name>A0ABR4DSP9_9PEZI</name>
<evidence type="ECO:0000313" key="3">
    <source>
        <dbReference type="Proteomes" id="UP001600888"/>
    </source>
</evidence>
<dbReference type="EMBL" id="JBAWTH010000226">
    <property type="protein sequence ID" value="KAL2272567.1"/>
    <property type="molecule type" value="Genomic_DNA"/>
</dbReference>
<comment type="caution">
    <text evidence="2">The sequence shown here is derived from an EMBL/GenBank/DDBJ whole genome shotgun (WGS) entry which is preliminary data.</text>
</comment>
<proteinExistence type="predicted"/>
<sequence length="87" mass="10046">MSTNTEHIFALRRPQTEKRTKRQLPTTGYWAQHRNGEKTTVWPPRAARFVLYPCVPQPSFSIPCLPQNLRRAMLRVSPVDGRRGLSS</sequence>
<keyword evidence="3" id="KW-1185">Reference proteome</keyword>
<evidence type="ECO:0000313" key="2">
    <source>
        <dbReference type="EMBL" id="KAL2272567.1"/>
    </source>
</evidence>
<protein>
    <submittedName>
        <fullName evidence="2">Uncharacterized protein</fullName>
    </submittedName>
</protein>
<gene>
    <name evidence="2" type="ORF">FJTKL_06314</name>
</gene>
<feature type="region of interest" description="Disordered" evidence="1">
    <location>
        <begin position="1"/>
        <end position="24"/>
    </location>
</feature>
<accession>A0ABR4DSP9</accession>
<organism evidence="2 3">
    <name type="scientific">Diaporthe vaccinii</name>
    <dbReference type="NCBI Taxonomy" id="105482"/>
    <lineage>
        <taxon>Eukaryota</taxon>
        <taxon>Fungi</taxon>
        <taxon>Dikarya</taxon>
        <taxon>Ascomycota</taxon>
        <taxon>Pezizomycotina</taxon>
        <taxon>Sordariomycetes</taxon>
        <taxon>Sordariomycetidae</taxon>
        <taxon>Diaporthales</taxon>
        <taxon>Diaporthaceae</taxon>
        <taxon>Diaporthe</taxon>
        <taxon>Diaporthe eres species complex</taxon>
    </lineage>
</organism>